<feature type="domain" description="PDZ" evidence="1">
    <location>
        <begin position="221"/>
        <end position="300"/>
    </location>
</feature>
<proteinExistence type="predicted"/>
<dbReference type="PANTHER" id="PTHR47389">
    <property type="entry name" value="OS09G0436400 PROTEIN"/>
    <property type="match status" value="1"/>
</dbReference>
<dbReference type="SUPFAM" id="SSF50494">
    <property type="entry name" value="Trypsin-like serine proteases"/>
    <property type="match status" value="2"/>
</dbReference>
<organism evidence="2 3">
    <name type="scientific">Rhododendron griersonianum</name>
    <dbReference type="NCBI Taxonomy" id="479676"/>
    <lineage>
        <taxon>Eukaryota</taxon>
        <taxon>Viridiplantae</taxon>
        <taxon>Streptophyta</taxon>
        <taxon>Embryophyta</taxon>
        <taxon>Tracheophyta</taxon>
        <taxon>Spermatophyta</taxon>
        <taxon>Magnoliopsida</taxon>
        <taxon>eudicotyledons</taxon>
        <taxon>Gunneridae</taxon>
        <taxon>Pentapetalae</taxon>
        <taxon>asterids</taxon>
        <taxon>Ericales</taxon>
        <taxon>Ericaceae</taxon>
        <taxon>Ericoideae</taxon>
        <taxon>Rhodoreae</taxon>
        <taxon>Rhododendron</taxon>
    </lineage>
</organism>
<evidence type="ECO:0000313" key="3">
    <source>
        <dbReference type="Proteomes" id="UP000823749"/>
    </source>
</evidence>
<dbReference type="EMBL" id="JACTNZ010000001">
    <property type="protein sequence ID" value="KAG5564650.1"/>
    <property type="molecule type" value="Genomic_DNA"/>
</dbReference>
<sequence length="415" mass="45570">MEAKMGNFFNSVAAFFGSGDHIPWSDRDTISGCEREVVEIGSCRGALKAYDMDIDTKRAALKASPSVVSVVSYKGGKMMLPGSGTIIDCEEVNGSYTSTILTSTALLRSSPESNTLQDDMKVNVYLADGKSFEGHVSAHDFYLNIATISITSDVALPTASLRLLDDSISLYPSDCNSNYFKLGPGDIVIAIGRSCDKTHELRVNPGKFRESRQPCLGMELTNLYAASIGKLEKVISKFSTSKGVLVDEVIKGSPAEKAGILYGDVIVQCGKKEVQSFLEFYDIIWEKVRETVEVGVIRESSAARLILKVFVDETSSDEVNSYRKEMDNSLQLYNKMKKVVVVWSRLPKVPEAEGEGEVEDEGLLTYYGVGVVIDDRGYILTCAHLVLEGLEVTVRRSDDDAFQEAMCCIGLRRKI</sequence>
<dbReference type="InterPro" id="IPR043504">
    <property type="entry name" value="Peptidase_S1_PA_chymotrypsin"/>
</dbReference>
<accession>A0AAV6LIV6</accession>
<dbReference type="InterPro" id="IPR036034">
    <property type="entry name" value="PDZ_sf"/>
</dbReference>
<reference evidence="2" key="1">
    <citation type="submission" date="2020-08" db="EMBL/GenBank/DDBJ databases">
        <title>Plant Genome Project.</title>
        <authorList>
            <person name="Zhang R.-G."/>
        </authorList>
    </citation>
    <scope>NUCLEOTIDE SEQUENCE</scope>
    <source>
        <strain evidence="2">WSP0</strain>
        <tissue evidence="2">Leaf</tissue>
    </source>
</reference>
<protein>
    <recommendedName>
        <fullName evidence="1">PDZ domain-containing protein</fullName>
    </recommendedName>
</protein>
<gene>
    <name evidence="2" type="ORF">RHGRI_000740</name>
</gene>
<dbReference type="Pfam" id="PF13180">
    <property type="entry name" value="PDZ_2"/>
    <property type="match status" value="1"/>
</dbReference>
<dbReference type="InterPro" id="IPR001478">
    <property type="entry name" value="PDZ"/>
</dbReference>
<dbReference type="InterPro" id="IPR009003">
    <property type="entry name" value="Peptidase_S1_PA"/>
</dbReference>
<dbReference type="AlphaFoldDB" id="A0AAV6LIV6"/>
<evidence type="ECO:0000313" key="2">
    <source>
        <dbReference type="EMBL" id="KAG5564650.1"/>
    </source>
</evidence>
<dbReference type="SUPFAM" id="SSF50156">
    <property type="entry name" value="PDZ domain-like"/>
    <property type="match status" value="1"/>
</dbReference>
<comment type="caution">
    <text evidence="2">The sequence shown here is derived from an EMBL/GenBank/DDBJ whole genome shotgun (WGS) entry which is preliminary data.</text>
</comment>
<evidence type="ECO:0000259" key="1">
    <source>
        <dbReference type="SMART" id="SM00228"/>
    </source>
</evidence>
<keyword evidence="3" id="KW-1185">Reference proteome</keyword>
<dbReference type="Gene3D" id="2.40.10.10">
    <property type="entry name" value="Trypsin-like serine proteases"/>
    <property type="match status" value="2"/>
</dbReference>
<dbReference type="Gene3D" id="2.30.42.10">
    <property type="match status" value="1"/>
</dbReference>
<dbReference type="PANTHER" id="PTHR47389:SF4">
    <property type="entry name" value="OS09G0436400 PROTEIN"/>
    <property type="match status" value="1"/>
</dbReference>
<name>A0AAV6LIV6_9ERIC</name>
<dbReference type="SMART" id="SM00228">
    <property type="entry name" value="PDZ"/>
    <property type="match status" value="1"/>
</dbReference>
<dbReference type="Proteomes" id="UP000823749">
    <property type="component" value="Chromosome 1"/>
</dbReference>